<protein>
    <submittedName>
        <fullName evidence="2">Uncharacterized protein</fullName>
    </submittedName>
</protein>
<organism evidence="2 3">
    <name type="scientific">Paraflavitalea soli</name>
    <dbReference type="NCBI Taxonomy" id="2315862"/>
    <lineage>
        <taxon>Bacteria</taxon>
        <taxon>Pseudomonadati</taxon>
        <taxon>Bacteroidota</taxon>
        <taxon>Chitinophagia</taxon>
        <taxon>Chitinophagales</taxon>
        <taxon>Chitinophagaceae</taxon>
        <taxon>Paraflavitalea</taxon>
    </lineage>
</organism>
<feature type="transmembrane region" description="Helical" evidence="1">
    <location>
        <begin position="68"/>
        <end position="87"/>
    </location>
</feature>
<feature type="transmembrane region" description="Helical" evidence="1">
    <location>
        <begin position="194"/>
        <end position="215"/>
    </location>
</feature>
<gene>
    <name evidence="2" type="ORF">D3H65_24970</name>
</gene>
<feature type="transmembrane region" description="Helical" evidence="1">
    <location>
        <begin position="162"/>
        <end position="182"/>
    </location>
</feature>
<dbReference type="Proteomes" id="UP000263900">
    <property type="component" value="Chromosome"/>
</dbReference>
<keyword evidence="1" id="KW-0472">Membrane</keyword>
<feature type="transmembrane region" description="Helical" evidence="1">
    <location>
        <begin position="99"/>
        <end position="117"/>
    </location>
</feature>
<proteinExistence type="predicted"/>
<accession>A0A3B7MSC1</accession>
<feature type="transmembrane region" description="Helical" evidence="1">
    <location>
        <begin position="6"/>
        <end position="25"/>
    </location>
</feature>
<keyword evidence="3" id="KW-1185">Reference proteome</keyword>
<feature type="transmembrane region" description="Helical" evidence="1">
    <location>
        <begin position="129"/>
        <end position="146"/>
    </location>
</feature>
<name>A0A3B7MSC1_9BACT</name>
<keyword evidence="1" id="KW-0812">Transmembrane</keyword>
<keyword evidence="1" id="KW-1133">Transmembrane helix</keyword>
<dbReference type="KEGG" id="pseg:D3H65_24970"/>
<sequence>MILHILYKVIPYLDIAAPLAALLFACYRKERKLGEHFYILVYLCTQLALNTWGKLIMLLVKPNPNNLFLYQINSFASFVIISLYYFAKWKPYLDKKRLYILYTYFLIFILLILAIIWQEDPEAYNSRSASLVSLLICIYTSMYYYSKLNNPEIENITATRSFWFTTGFFLYYGGSFFIVSSYKLLSQVNNSKFSMLWLVHNIIFAMMCILFSIGFRCKRSQQI</sequence>
<reference evidence="2 3" key="1">
    <citation type="submission" date="2018-09" db="EMBL/GenBank/DDBJ databases">
        <title>Genome sequencing of strain 6GH32-13.</title>
        <authorList>
            <person name="Weon H.-Y."/>
            <person name="Heo J."/>
            <person name="Kwon S.-W."/>
        </authorList>
    </citation>
    <scope>NUCLEOTIDE SEQUENCE [LARGE SCALE GENOMIC DNA]</scope>
    <source>
        <strain evidence="2 3">5GH32-13</strain>
    </source>
</reference>
<evidence type="ECO:0000313" key="3">
    <source>
        <dbReference type="Proteomes" id="UP000263900"/>
    </source>
</evidence>
<feature type="transmembrane region" description="Helical" evidence="1">
    <location>
        <begin position="37"/>
        <end position="56"/>
    </location>
</feature>
<dbReference type="RefSeq" id="WP_119052914.1">
    <property type="nucleotide sequence ID" value="NZ_CP032157.1"/>
</dbReference>
<evidence type="ECO:0000313" key="2">
    <source>
        <dbReference type="EMBL" id="AXY77038.1"/>
    </source>
</evidence>
<dbReference type="OrthoDB" id="675229at2"/>
<evidence type="ECO:0000256" key="1">
    <source>
        <dbReference type="SAM" id="Phobius"/>
    </source>
</evidence>
<dbReference type="EMBL" id="CP032157">
    <property type="protein sequence ID" value="AXY77038.1"/>
    <property type="molecule type" value="Genomic_DNA"/>
</dbReference>
<dbReference type="AlphaFoldDB" id="A0A3B7MSC1"/>